<dbReference type="PANTHER" id="PTHR12960">
    <property type="entry name" value="GLE-1-RELATED"/>
    <property type="match status" value="1"/>
</dbReference>
<dbReference type="EMBL" id="JAGGNH010000007">
    <property type="protein sequence ID" value="KAJ0968481.1"/>
    <property type="molecule type" value="Genomic_DNA"/>
</dbReference>
<keyword evidence="3" id="KW-1185">Reference proteome</keyword>
<accession>A0A9D5C8G6</accession>
<keyword evidence="1" id="KW-0175">Coiled coil</keyword>
<evidence type="ECO:0000256" key="1">
    <source>
        <dbReference type="SAM" id="Coils"/>
    </source>
</evidence>
<name>A0A9D5C8G6_9LILI</name>
<dbReference type="AlphaFoldDB" id="A0A9D5C8G6"/>
<dbReference type="OrthoDB" id="420884at2759"/>
<reference evidence="2" key="2">
    <citation type="journal article" date="2022" name="Hortic Res">
        <title>The genome of Dioscorea zingiberensis sheds light on the biosynthesis, origin and evolution of the medicinally important diosgenin saponins.</title>
        <authorList>
            <person name="Li Y."/>
            <person name="Tan C."/>
            <person name="Li Z."/>
            <person name="Guo J."/>
            <person name="Li S."/>
            <person name="Chen X."/>
            <person name="Wang C."/>
            <person name="Dai X."/>
            <person name="Yang H."/>
            <person name="Song W."/>
            <person name="Hou L."/>
            <person name="Xu J."/>
            <person name="Tong Z."/>
            <person name="Xu A."/>
            <person name="Yuan X."/>
            <person name="Wang W."/>
            <person name="Yang Q."/>
            <person name="Chen L."/>
            <person name="Sun Z."/>
            <person name="Wang K."/>
            <person name="Pan B."/>
            <person name="Chen J."/>
            <person name="Bao Y."/>
            <person name="Liu F."/>
            <person name="Qi X."/>
            <person name="Gang D.R."/>
            <person name="Wen J."/>
            <person name="Li J."/>
        </authorList>
    </citation>
    <scope>NUCLEOTIDE SEQUENCE</scope>
    <source>
        <strain evidence="2">Dzin_1.0</strain>
    </source>
</reference>
<sequence>MVLNSVGFLNFVCRDFSQGKGKSTIGTRFSCGDLDLSESEGSEDEAYLKVEPHLLHKKSPEEGNLSEFDRKHELKVKEEIRCRLSSLDTSQRFENEWSSAVFRLEKYIQVRQETDRRLDKQYQRKIAQVMDSHLSAIQRDHEQRSQIEERRIRDDVAAEEAKRKERALLAEMVGQEKAKAEIGFARQRAAELAEEAQKAALEAALKESKEAAEKEAAKARATEAAHKRMAEQIEVQRCESSCCRQCVKS</sequence>
<dbReference type="GO" id="GO:0005737">
    <property type="term" value="C:cytoplasm"/>
    <property type="evidence" value="ECO:0007669"/>
    <property type="project" value="TreeGrafter"/>
</dbReference>
<comment type="caution">
    <text evidence="2">The sequence shown here is derived from an EMBL/GenBank/DDBJ whole genome shotgun (WGS) entry which is preliminary data.</text>
</comment>
<proteinExistence type="predicted"/>
<organism evidence="2 3">
    <name type="scientific">Dioscorea zingiberensis</name>
    <dbReference type="NCBI Taxonomy" id="325984"/>
    <lineage>
        <taxon>Eukaryota</taxon>
        <taxon>Viridiplantae</taxon>
        <taxon>Streptophyta</taxon>
        <taxon>Embryophyta</taxon>
        <taxon>Tracheophyta</taxon>
        <taxon>Spermatophyta</taxon>
        <taxon>Magnoliopsida</taxon>
        <taxon>Liliopsida</taxon>
        <taxon>Dioscoreales</taxon>
        <taxon>Dioscoreaceae</taxon>
        <taxon>Dioscorea</taxon>
    </lineage>
</organism>
<dbReference type="GO" id="GO:0005543">
    <property type="term" value="F:phospholipid binding"/>
    <property type="evidence" value="ECO:0007669"/>
    <property type="project" value="TreeGrafter"/>
</dbReference>
<dbReference type="GO" id="GO:0044614">
    <property type="term" value="C:nuclear pore cytoplasmic filaments"/>
    <property type="evidence" value="ECO:0007669"/>
    <property type="project" value="TreeGrafter"/>
</dbReference>
<dbReference type="GO" id="GO:0016973">
    <property type="term" value="P:poly(A)+ mRNA export from nucleus"/>
    <property type="evidence" value="ECO:0007669"/>
    <property type="project" value="InterPro"/>
</dbReference>
<dbReference type="GO" id="GO:0031369">
    <property type="term" value="F:translation initiation factor binding"/>
    <property type="evidence" value="ECO:0007669"/>
    <property type="project" value="TreeGrafter"/>
</dbReference>
<dbReference type="GO" id="GO:0000822">
    <property type="term" value="F:inositol hexakisphosphate binding"/>
    <property type="evidence" value="ECO:0007669"/>
    <property type="project" value="TreeGrafter"/>
</dbReference>
<dbReference type="Proteomes" id="UP001085076">
    <property type="component" value="Miscellaneous, Linkage group lg07"/>
</dbReference>
<protein>
    <submittedName>
        <fullName evidence="2">Uncharacterized protein</fullName>
    </submittedName>
</protein>
<evidence type="ECO:0000313" key="3">
    <source>
        <dbReference type="Proteomes" id="UP001085076"/>
    </source>
</evidence>
<dbReference type="InterPro" id="IPR012476">
    <property type="entry name" value="GLE1"/>
</dbReference>
<gene>
    <name evidence="2" type="ORF">J5N97_025398</name>
</gene>
<dbReference type="PANTHER" id="PTHR12960:SF0">
    <property type="entry name" value="MRNA EXPORT FACTOR GLE1"/>
    <property type="match status" value="1"/>
</dbReference>
<feature type="coiled-coil region" evidence="1">
    <location>
        <begin position="158"/>
        <end position="229"/>
    </location>
</feature>
<evidence type="ECO:0000313" key="2">
    <source>
        <dbReference type="EMBL" id="KAJ0968481.1"/>
    </source>
</evidence>
<reference evidence="2" key="1">
    <citation type="submission" date="2021-03" db="EMBL/GenBank/DDBJ databases">
        <authorList>
            <person name="Li Z."/>
            <person name="Yang C."/>
        </authorList>
    </citation>
    <scope>NUCLEOTIDE SEQUENCE</scope>
    <source>
        <strain evidence="2">Dzin_1.0</strain>
        <tissue evidence="2">Leaf</tissue>
    </source>
</reference>